<evidence type="ECO:0000313" key="2">
    <source>
        <dbReference type="EMBL" id="QHU00002.1"/>
    </source>
</evidence>
<feature type="compositionally biased region" description="Acidic residues" evidence="1">
    <location>
        <begin position="1043"/>
        <end position="1054"/>
    </location>
</feature>
<name>A0A6C0J2Y1_9ZZZZ</name>
<dbReference type="AlphaFoldDB" id="A0A6C0J2Y1"/>
<protein>
    <submittedName>
        <fullName evidence="2">Uncharacterized protein</fullName>
    </submittedName>
</protein>
<accession>A0A6C0J2Y1</accession>
<reference evidence="2" key="1">
    <citation type="journal article" date="2020" name="Nature">
        <title>Giant virus diversity and host interactions through global metagenomics.</title>
        <authorList>
            <person name="Schulz F."/>
            <person name="Roux S."/>
            <person name="Paez-Espino D."/>
            <person name="Jungbluth S."/>
            <person name="Walsh D.A."/>
            <person name="Denef V.J."/>
            <person name="McMahon K.D."/>
            <person name="Konstantinidis K.T."/>
            <person name="Eloe-Fadrosh E.A."/>
            <person name="Kyrpides N.C."/>
            <person name="Woyke T."/>
        </authorList>
    </citation>
    <scope>NUCLEOTIDE SEQUENCE</scope>
    <source>
        <strain evidence="2">GVMAG-M-3300025778-1</strain>
    </source>
</reference>
<organism evidence="2">
    <name type="scientific">viral metagenome</name>
    <dbReference type="NCBI Taxonomy" id="1070528"/>
    <lineage>
        <taxon>unclassified sequences</taxon>
        <taxon>metagenomes</taxon>
        <taxon>organismal metagenomes</taxon>
    </lineage>
</organism>
<dbReference type="EMBL" id="MN740319">
    <property type="protein sequence ID" value="QHU00002.1"/>
    <property type="molecule type" value="Genomic_DNA"/>
</dbReference>
<sequence length="1054" mass="118243">MSGYLEFKTDEFQLIGDVMEIDEQVQRAQNLQFFTLDDQLTDSFERLMPAGHPTKYQLDQLKQEVDRYRDLYETYVVQTPDGYTVQKPFTRRSFDWISPVYKELELQEVNVRESIAPLMETRDVANGYPRLLGAMPHPYATRDGQIYSFSRPTEFVDTEGAYAARALPAFAMSTSRYFDNGKLSIENVPVDGTNDTMTFIGYYLAERKDAVPNPLVGHPFFEDSKARFVPSQHPIAEVIPELDAVMEHGVPVTKDPYVQGAHFLKIYDVALSAIPWELWKRRFPPAEIVESTPPRTEIEIANPKVVAPSNKLLEEYGTTYSPGLSPRLWLENQVDGGFLVIKMLLSDAASAGVMAAFSGSELGRYAEVPLDKCGLEGLGFDQFLLQGSVRQYDVLDSKKKWIGNRYECIPLEIVKEERKQVGYGNRLKWEDSTSSKIIEDYRRILAKYKLPVVKAKPFSGPKAPVRQPSQLRQKVLSILSDSKREDEDKLRAINVLLEAALHDSFHWNDPEGLFVCCDHTLQLLTPERDSPRFYRRWTRDGVCTECGEVVTTNLLVNQMGFDDQGRALRHNDILDTSVYEGGGAMEFAMNLEEIKTRCGINMADPVDSSFYLMLSLLQVLPSPIYVDQILAKVRLARGLPKASPTTMGFAGIAGVMLLLQIHIPALVPRRSFGPKPLKLTGFPRDAEPGEKDYNLADGLIGVFRKTFEAFPTSFQGPSTDVMRAILNNPKTAKSVLVMNVKTFANMKGIVEKLAEARAYVQLAPPPPEPLPPVPNLVPPTPEQFGTQTSFPACPSTRMSWISDVAPRIGQAPILLGKIVVPESVDRVDPTLAGDTIATTIIENKTAVGARLKLKPSKVLMTDSWKTNLLILNRLAVALRVPNPVRKIDTTVGDDLLRDITQGYLKEMFSKMTEAQMTAFEKIAKRDITLYAITKNYTDAKKESNTLRAKERNQITQTLREMPDDQRQNYKDMMDRGMVPFMLITKEDRSKYAKELAVQLGEEEAEVNPEVGVGQAVGPENEEEGADNGDYGDFQAVGNREAEQDFEPVDEDGPI</sequence>
<feature type="region of interest" description="Disordered" evidence="1">
    <location>
        <begin position="1001"/>
        <end position="1054"/>
    </location>
</feature>
<proteinExistence type="predicted"/>
<evidence type="ECO:0000256" key="1">
    <source>
        <dbReference type="SAM" id="MobiDB-lite"/>
    </source>
</evidence>